<sequence length="237" mass="26587">MFLFKVFTILSLALLARGTDKDAALRIMECARRAIENGVPDLGIPSHTPVYIKENFTWGGNIGIAAANLTFHDLVWAGLPDWNVTGTQLNDDTDDDAVFDYDIYWRNMVINGTIDATFNELGLEQHFTGKISTVWSESNWRGHINVTKPGLNLTEEVNEFNVRWTVEKLTTTTEGFGLFGGGIQALIDLGLPPAIESDSFASTMSKFLLMRLNTVWWSTGKIWDLVDWCKNSTETSW</sequence>
<dbReference type="InterPro" id="IPR038606">
    <property type="entry name" value="To_sf"/>
</dbReference>
<name>A0A385MK62_9CUCU</name>
<reference evidence="2" key="1">
    <citation type="submission" date="2017-11" db="EMBL/GenBank/DDBJ databases">
        <title>Molecular cloning, characterization and expression analysis of a trehalase gene JHBP in Galeruca daurica (Coleoptera: Chrysomelidae).</title>
        <authorList>
            <person name="Chen L."/>
        </authorList>
    </citation>
    <scope>NUCLEOTIDE SEQUENCE</scope>
</reference>
<organism evidence="2">
    <name type="scientific">Galeruca daurica</name>
    <dbReference type="NCBI Taxonomy" id="1651263"/>
    <lineage>
        <taxon>Eukaryota</taxon>
        <taxon>Metazoa</taxon>
        <taxon>Ecdysozoa</taxon>
        <taxon>Arthropoda</taxon>
        <taxon>Hexapoda</taxon>
        <taxon>Insecta</taxon>
        <taxon>Pterygota</taxon>
        <taxon>Neoptera</taxon>
        <taxon>Endopterygota</taxon>
        <taxon>Coleoptera</taxon>
        <taxon>Polyphaga</taxon>
        <taxon>Cucujiformia</taxon>
        <taxon>Chrysomeloidea</taxon>
        <taxon>Chrysomelidae</taxon>
        <taxon>Galerucinae</taxon>
        <taxon>Galerucites</taxon>
        <taxon>Galeruca</taxon>
    </lineage>
</organism>
<proteinExistence type="evidence at transcript level"/>
<dbReference type="InterPro" id="IPR010562">
    <property type="entry name" value="Haemolymph_juvenile_hormone-bd"/>
</dbReference>
<accession>A0A385MK62</accession>
<dbReference type="AlphaFoldDB" id="A0A385MK62"/>
<feature type="signal peptide" evidence="1">
    <location>
        <begin position="1"/>
        <end position="18"/>
    </location>
</feature>
<dbReference type="Gene3D" id="3.15.10.30">
    <property type="entry name" value="Haemolymph juvenile hormone binding protein"/>
    <property type="match status" value="1"/>
</dbReference>
<evidence type="ECO:0000256" key="1">
    <source>
        <dbReference type="SAM" id="SignalP"/>
    </source>
</evidence>
<feature type="chain" id="PRO_5017220692" evidence="1">
    <location>
        <begin position="19"/>
        <end position="237"/>
    </location>
</feature>
<dbReference type="EMBL" id="MG460309">
    <property type="protein sequence ID" value="AYA60782.1"/>
    <property type="molecule type" value="mRNA"/>
</dbReference>
<keyword evidence="1" id="KW-0732">Signal</keyword>
<protein>
    <submittedName>
        <fullName evidence="2">Juvenile hormone binding protein</fullName>
    </submittedName>
</protein>
<gene>
    <name evidence="2" type="primary">JHBP</name>
</gene>
<evidence type="ECO:0000313" key="2">
    <source>
        <dbReference type="EMBL" id="AYA60782.1"/>
    </source>
</evidence>
<dbReference type="Pfam" id="PF06585">
    <property type="entry name" value="JHBP"/>
    <property type="match status" value="1"/>
</dbReference>